<sequence length="283" mass="32143">MEKHCTKFRTLPPELIDAIIDENQNDKAALRACALVSRSWTYTSQRHIYSQICFTNNKRHYYYAQGHSQRDMEQFHALICACPHVATPVRGIEISPLLDAQLLALIMEKLINLENMSLDFCEYYWDDVSSCIQDTILAALRSPRMTHLELRGGSFLHSVDFLTLLGVCGGHLKHLSLFAVSWKDVESPSRTAFSTGLKLQLDSLALRLYDHSYFLLVQLLQSSVDISRLRRLSVFAAGSADPTKRVLITKEVLKQLNDTPLKHLVLDVYLGGKPRLCLSYNCI</sequence>
<dbReference type="EMBL" id="MU250536">
    <property type="protein sequence ID" value="KAG7445630.1"/>
    <property type="molecule type" value="Genomic_DNA"/>
</dbReference>
<organism evidence="1 2">
    <name type="scientific">Guyanagaster necrorhizus</name>
    <dbReference type="NCBI Taxonomy" id="856835"/>
    <lineage>
        <taxon>Eukaryota</taxon>
        <taxon>Fungi</taxon>
        <taxon>Dikarya</taxon>
        <taxon>Basidiomycota</taxon>
        <taxon>Agaricomycotina</taxon>
        <taxon>Agaricomycetes</taxon>
        <taxon>Agaricomycetidae</taxon>
        <taxon>Agaricales</taxon>
        <taxon>Marasmiineae</taxon>
        <taxon>Physalacriaceae</taxon>
        <taxon>Guyanagaster</taxon>
    </lineage>
</organism>
<accession>A0A9P7VS00</accession>
<evidence type="ECO:0000313" key="2">
    <source>
        <dbReference type="Proteomes" id="UP000812287"/>
    </source>
</evidence>
<name>A0A9P7VS00_9AGAR</name>
<protein>
    <recommendedName>
        <fullName evidence="3">F-box domain-containing protein</fullName>
    </recommendedName>
</protein>
<dbReference type="RefSeq" id="XP_043039130.1">
    <property type="nucleotide sequence ID" value="XM_043179912.1"/>
</dbReference>
<dbReference type="OrthoDB" id="2933238at2759"/>
<dbReference type="GeneID" id="66102208"/>
<evidence type="ECO:0008006" key="3">
    <source>
        <dbReference type="Google" id="ProtNLM"/>
    </source>
</evidence>
<proteinExistence type="predicted"/>
<dbReference type="Proteomes" id="UP000812287">
    <property type="component" value="Unassembled WGS sequence"/>
</dbReference>
<keyword evidence="2" id="KW-1185">Reference proteome</keyword>
<comment type="caution">
    <text evidence="1">The sequence shown here is derived from an EMBL/GenBank/DDBJ whole genome shotgun (WGS) entry which is preliminary data.</text>
</comment>
<evidence type="ECO:0000313" key="1">
    <source>
        <dbReference type="EMBL" id="KAG7445630.1"/>
    </source>
</evidence>
<reference evidence="1" key="1">
    <citation type="submission" date="2020-11" db="EMBL/GenBank/DDBJ databases">
        <title>Adaptations for nitrogen fixation in a non-lichenized fungal sporocarp promotes dispersal by wood-feeding termites.</title>
        <authorList>
            <consortium name="DOE Joint Genome Institute"/>
            <person name="Koch R.A."/>
            <person name="Yoon G."/>
            <person name="Arayal U."/>
            <person name="Lail K."/>
            <person name="Amirebrahimi M."/>
            <person name="Labutti K."/>
            <person name="Lipzen A."/>
            <person name="Riley R."/>
            <person name="Barry K."/>
            <person name="Henrissat B."/>
            <person name="Grigoriev I.V."/>
            <person name="Herr J.R."/>
            <person name="Aime M.C."/>
        </authorList>
    </citation>
    <scope>NUCLEOTIDE SEQUENCE</scope>
    <source>
        <strain evidence="1">MCA 3950</strain>
    </source>
</reference>
<gene>
    <name evidence="1" type="ORF">BT62DRAFT_169253</name>
</gene>
<dbReference type="AlphaFoldDB" id="A0A9P7VS00"/>